<keyword evidence="3" id="KW-0479">Metal-binding</keyword>
<gene>
    <name evidence="8" type="ORF">SAMN04487931_1239</name>
</gene>
<keyword evidence="2" id="KW-0949">S-adenosyl-L-methionine</keyword>
<feature type="domain" description="Radical SAM core" evidence="6">
    <location>
        <begin position="34"/>
        <end position="167"/>
    </location>
</feature>
<dbReference type="PANTHER" id="PTHR11228:SF7">
    <property type="entry name" value="PQQA PEPTIDE CYCLASE"/>
    <property type="match status" value="1"/>
</dbReference>
<dbReference type="GO" id="GO:0046872">
    <property type="term" value="F:metal ion binding"/>
    <property type="evidence" value="ECO:0007669"/>
    <property type="project" value="UniProtKB-KW"/>
</dbReference>
<dbReference type="InterPro" id="IPR050377">
    <property type="entry name" value="Radical_SAM_PqqE_MftC-like"/>
</dbReference>
<name>A0A1H2K821_9BACT</name>
<dbReference type="Pfam" id="PF04055">
    <property type="entry name" value="Radical_SAM"/>
    <property type="match status" value="1"/>
</dbReference>
<evidence type="ECO:0000256" key="1">
    <source>
        <dbReference type="ARBA" id="ARBA00001966"/>
    </source>
</evidence>
<evidence type="ECO:0000259" key="6">
    <source>
        <dbReference type="Pfam" id="PF04055"/>
    </source>
</evidence>
<dbReference type="RefSeq" id="WP_092238529.1">
    <property type="nucleotide sequence ID" value="NZ_FNLL01000023.1"/>
</dbReference>
<evidence type="ECO:0000313" key="8">
    <source>
        <dbReference type="EMBL" id="SDU64880.1"/>
    </source>
</evidence>
<dbReference type="EMBL" id="FNLL01000023">
    <property type="protein sequence ID" value="SDU64880.1"/>
    <property type="molecule type" value="Genomic_DNA"/>
</dbReference>
<evidence type="ECO:0000256" key="4">
    <source>
        <dbReference type="ARBA" id="ARBA00023004"/>
    </source>
</evidence>
<dbReference type="InterPro" id="IPR013785">
    <property type="entry name" value="Aldolase_TIM"/>
</dbReference>
<feature type="domain" description="4Fe4S-binding SPASM" evidence="7">
    <location>
        <begin position="234"/>
        <end position="311"/>
    </location>
</feature>
<evidence type="ECO:0000259" key="7">
    <source>
        <dbReference type="Pfam" id="PF13186"/>
    </source>
</evidence>
<dbReference type="CDD" id="cd21109">
    <property type="entry name" value="SPASM"/>
    <property type="match status" value="1"/>
</dbReference>
<dbReference type="SUPFAM" id="SSF102114">
    <property type="entry name" value="Radical SAM enzymes"/>
    <property type="match status" value="1"/>
</dbReference>
<keyword evidence="4" id="KW-0408">Iron</keyword>
<reference evidence="9" key="1">
    <citation type="submission" date="2016-10" db="EMBL/GenBank/DDBJ databases">
        <authorList>
            <person name="Varghese N."/>
            <person name="Submissions S."/>
        </authorList>
    </citation>
    <scope>NUCLEOTIDE SEQUENCE [LARGE SCALE GENOMIC DNA]</scope>
    <source>
        <strain evidence="9">DSM 3384</strain>
    </source>
</reference>
<dbReference type="InterPro" id="IPR023885">
    <property type="entry name" value="4Fe4S-binding_SPASM_dom"/>
</dbReference>
<keyword evidence="9" id="KW-1185">Reference proteome</keyword>
<comment type="cofactor">
    <cofactor evidence="1">
        <name>[4Fe-4S] cluster</name>
        <dbReference type="ChEBI" id="CHEBI:49883"/>
    </cofactor>
</comment>
<evidence type="ECO:0000313" key="9">
    <source>
        <dbReference type="Proteomes" id="UP000199608"/>
    </source>
</evidence>
<evidence type="ECO:0000256" key="5">
    <source>
        <dbReference type="ARBA" id="ARBA00023014"/>
    </source>
</evidence>
<dbReference type="GO" id="GO:0003824">
    <property type="term" value="F:catalytic activity"/>
    <property type="evidence" value="ECO:0007669"/>
    <property type="project" value="InterPro"/>
</dbReference>
<organism evidence="8 9">
    <name type="scientific">Desulfobacula phenolica</name>
    <dbReference type="NCBI Taxonomy" id="90732"/>
    <lineage>
        <taxon>Bacteria</taxon>
        <taxon>Pseudomonadati</taxon>
        <taxon>Thermodesulfobacteriota</taxon>
        <taxon>Desulfobacteria</taxon>
        <taxon>Desulfobacterales</taxon>
        <taxon>Desulfobacteraceae</taxon>
        <taxon>Desulfobacula</taxon>
    </lineage>
</organism>
<dbReference type="Pfam" id="PF13186">
    <property type="entry name" value="SPASM"/>
    <property type="match status" value="1"/>
</dbReference>
<proteinExistence type="predicted"/>
<protein>
    <submittedName>
        <fullName evidence="8">Radical SAM superfamily enzyme, MoaA/NifB/PqqE/SkfB family</fullName>
    </submittedName>
</protein>
<evidence type="ECO:0000256" key="2">
    <source>
        <dbReference type="ARBA" id="ARBA00022691"/>
    </source>
</evidence>
<dbReference type="PANTHER" id="PTHR11228">
    <property type="entry name" value="RADICAL SAM DOMAIN PROTEIN"/>
    <property type="match status" value="1"/>
</dbReference>
<dbReference type="Gene3D" id="3.20.20.70">
    <property type="entry name" value="Aldolase class I"/>
    <property type="match status" value="1"/>
</dbReference>
<dbReference type="Proteomes" id="UP000199608">
    <property type="component" value="Unassembled WGS sequence"/>
</dbReference>
<dbReference type="AlphaFoldDB" id="A0A1H2K821"/>
<keyword evidence="5" id="KW-0411">Iron-sulfur</keyword>
<accession>A0A1H2K821</accession>
<sequence length="336" mass="38519">MKIEKSEDYITKGFDSIESYHFPPIVNLNVLSGECICNCVHCPVGRVPAKDRKKRFRYSQQDLDLFKRIVDEIKATGNTGLLRIHAVGEPILWKHLIEASEYACTQNVRTWLFTCGITKDKNFLKTLCENINIIEISVNSIDSKDYKKTKGTDGFNLVAENIAFMHSFIKRYKLPARLIVSRVQSYDKKLDGRFVEFWKSSGNVHDAFVRSYHSYNDQIKGSERSEAEIKKDPCLVHWARCNINLDGNVVVCFNELFRKKIDPDNILGNLRENTIADIWQGEKLRAIRNAELYGDYSGIKSGFKLPCENCAYCQPLHGGNRQTSEYQIKKISAGEL</sequence>
<dbReference type="InterPro" id="IPR058240">
    <property type="entry name" value="rSAM_sf"/>
</dbReference>
<evidence type="ECO:0000256" key="3">
    <source>
        <dbReference type="ARBA" id="ARBA00022723"/>
    </source>
</evidence>
<dbReference type="GO" id="GO:0051536">
    <property type="term" value="F:iron-sulfur cluster binding"/>
    <property type="evidence" value="ECO:0007669"/>
    <property type="project" value="UniProtKB-KW"/>
</dbReference>
<dbReference type="InterPro" id="IPR007197">
    <property type="entry name" value="rSAM"/>
</dbReference>